<sequence length="100" mass="12090">MKKLNLQELIQKKYPPVNFGYDPREVDKDFDNYIQALQEAYVEIEQLEKKHQQALQTTIELQKYKDFAKQQDDFINLISNHVNFDDNFNFFEKRPKLSCK</sequence>
<evidence type="ECO:0000313" key="3">
    <source>
        <dbReference type="Proteomes" id="UP001207252"/>
    </source>
</evidence>
<keyword evidence="1" id="KW-0175">Coiled coil</keyword>
<evidence type="ECO:0000256" key="1">
    <source>
        <dbReference type="SAM" id="Coils"/>
    </source>
</evidence>
<feature type="coiled-coil region" evidence="1">
    <location>
        <begin position="30"/>
        <end position="57"/>
    </location>
</feature>
<keyword evidence="3" id="KW-1185">Reference proteome</keyword>
<reference evidence="2 3" key="1">
    <citation type="journal article" date="2020" name="Int. J. Syst. Evol. Microbiol.">
        <title>Ureaplasma miroungigenitalium sp. nov. isolated from northern elephant seals (Mirounga angustirostris) and Ureaplasma zalophigenitalium sp. nov. isolated from California sea lions (Zalophus californianus).</title>
        <authorList>
            <person name="Volokhov D.V."/>
            <person name="Gulland F.M."/>
            <person name="Gao Y."/>
            <person name="Chizhikov V.E."/>
        </authorList>
    </citation>
    <scope>NUCLEOTIDE SEQUENCE [LARGE SCALE GENOMIC DNA]</scope>
    <source>
        <strain evidence="2 3">CSL7644-GEN</strain>
    </source>
</reference>
<dbReference type="Proteomes" id="UP001207252">
    <property type="component" value="Unassembled WGS sequence"/>
</dbReference>
<evidence type="ECO:0000313" key="2">
    <source>
        <dbReference type="EMBL" id="MCV3754077.1"/>
    </source>
</evidence>
<organism evidence="2 3">
    <name type="scientific">Ureaplasma zalophigenitalium</name>
    <dbReference type="NCBI Taxonomy" id="907723"/>
    <lineage>
        <taxon>Bacteria</taxon>
        <taxon>Bacillati</taxon>
        <taxon>Mycoplasmatota</taxon>
        <taxon>Mycoplasmoidales</taxon>
        <taxon>Mycoplasmoidaceae</taxon>
        <taxon>Ureaplasma</taxon>
    </lineage>
</organism>
<proteinExistence type="predicted"/>
<protein>
    <recommendedName>
        <fullName evidence="4">DivIVA domain-containing protein</fullName>
    </recommendedName>
</protein>
<evidence type="ECO:0008006" key="4">
    <source>
        <dbReference type="Google" id="ProtNLM"/>
    </source>
</evidence>
<dbReference type="RefSeq" id="WP_263817881.1">
    <property type="nucleotide sequence ID" value="NZ_JAOXHJ010000003.1"/>
</dbReference>
<dbReference type="EMBL" id="JAOXHJ010000003">
    <property type="protein sequence ID" value="MCV3754077.1"/>
    <property type="molecule type" value="Genomic_DNA"/>
</dbReference>
<accession>A0ABT3BPN6</accession>
<gene>
    <name evidence="2" type="ORF">OF365_01690</name>
</gene>
<name>A0ABT3BPN6_9BACT</name>
<comment type="caution">
    <text evidence="2">The sequence shown here is derived from an EMBL/GenBank/DDBJ whole genome shotgun (WGS) entry which is preliminary data.</text>
</comment>